<dbReference type="EMBL" id="CBTN010000104">
    <property type="protein sequence ID" value="CDH60743.1"/>
    <property type="molecule type" value="Genomic_DNA"/>
</dbReference>
<keyword evidence="3" id="KW-1185">Reference proteome</keyword>
<dbReference type="VEuPathDB" id="FungiDB:LCOR_11522.1"/>
<proteinExistence type="predicted"/>
<dbReference type="Proteomes" id="UP000027586">
    <property type="component" value="Unassembled WGS sequence"/>
</dbReference>
<reference evidence="2" key="1">
    <citation type="submission" date="2013-08" db="EMBL/GenBank/DDBJ databases">
        <title>Gene expansion shapes genome architecture in the human pathogen Lichtheimia corymbifera: an evolutionary genomics analysis in the ancient terrestrial Mucorales (Mucoromycotina).</title>
        <authorList>
            <person name="Schwartze V.U."/>
            <person name="Winter S."/>
            <person name="Shelest E."/>
            <person name="Marcet-Houben M."/>
            <person name="Horn F."/>
            <person name="Wehner S."/>
            <person name="Hoffmann K."/>
            <person name="Riege K."/>
            <person name="Sammeth M."/>
            <person name="Nowrousian M."/>
            <person name="Valiante V."/>
            <person name="Linde J."/>
            <person name="Jacobsen I.D."/>
            <person name="Marz M."/>
            <person name="Brakhage A.A."/>
            <person name="Gabaldon T."/>
            <person name="Bocker S."/>
            <person name="Voigt K."/>
        </authorList>
    </citation>
    <scope>NUCLEOTIDE SEQUENCE [LARGE SCALE GENOMIC DNA]</scope>
    <source>
        <strain evidence="2">FSU 9682</strain>
    </source>
</reference>
<evidence type="ECO:0000313" key="3">
    <source>
        <dbReference type="Proteomes" id="UP000027586"/>
    </source>
</evidence>
<feature type="transmembrane region" description="Helical" evidence="1">
    <location>
        <begin position="20"/>
        <end position="43"/>
    </location>
</feature>
<keyword evidence="1" id="KW-0812">Transmembrane</keyword>
<dbReference type="AlphaFoldDB" id="A0A068SEF9"/>
<name>A0A068SEF9_9FUNG</name>
<accession>A0A068SEF9</accession>
<sequence>MLTTQRLLPSYYSLIADTSGALAFHCYPTLIVIIFAVVSGSFIKPSLEKHQQHDHGIWRGYSQALIFKSLASLLLKLSDQPIASTVSISEAELWSSYHDASLFRLVASRIRRTVVQTQSPFYLRNKPSRLWDMRISLYMLWITLSLERSNGIHILRKFRSTTARTRNGKSRPNFTMVSLAVLQGVDNEHSWSLPNLPYS</sequence>
<evidence type="ECO:0000313" key="2">
    <source>
        <dbReference type="EMBL" id="CDH60743.1"/>
    </source>
</evidence>
<protein>
    <submittedName>
        <fullName evidence="2">Uncharacterized protein</fullName>
    </submittedName>
</protein>
<gene>
    <name evidence="2" type="ORF">LCOR_11522.1</name>
</gene>
<evidence type="ECO:0000256" key="1">
    <source>
        <dbReference type="SAM" id="Phobius"/>
    </source>
</evidence>
<keyword evidence="1" id="KW-0472">Membrane</keyword>
<comment type="caution">
    <text evidence="2">The sequence shown here is derived from an EMBL/GenBank/DDBJ whole genome shotgun (WGS) entry which is preliminary data.</text>
</comment>
<organism evidence="2 3">
    <name type="scientific">Lichtheimia corymbifera JMRC:FSU:9682</name>
    <dbReference type="NCBI Taxonomy" id="1263082"/>
    <lineage>
        <taxon>Eukaryota</taxon>
        <taxon>Fungi</taxon>
        <taxon>Fungi incertae sedis</taxon>
        <taxon>Mucoromycota</taxon>
        <taxon>Mucoromycotina</taxon>
        <taxon>Mucoromycetes</taxon>
        <taxon>Mucorales</taxon>
        <taxon>Lichtheimiaceae</taxon>
        <taxon>Lichtheimia</taxon>
    </lineage>
</organism>
<keyword evidence="1" id="KW-1133">Transmembrane helix</keyword>